<evidence type="ECO:0000313" key="2">
    <source>
        <dbReference type="Proteomes" id="UP000593561"/>
    </source>
</evidence>
<evidence type="ECO:0000313" key="1">
    <source>
        <dbReference type="EMBL" id="MBA0635731.1"/>
    </source>
</evidence>
<keyword evidence="2" id="KW-1185">Reference proteome</keyword>
<feature type="non-terminal residue" evidence="1">
    <location>
        <position position="103"/>
    </location>
</feature>
<comment type="caution">
    <text evidence="1">The sequence shown here is derived from an EMBL/GenBank/DDBJ whole genome shotgun (WGS) entry which is preliminary data.</text>
</comment>
<evidence type="ECO:0008006" key="3">
    <source>
        <dbReference type="Google" id="ProtNLM"/>
    </source>
</evidence>
<dbReference type="EMBL" id="JABFAC010242955">
    <property type="protein sequence ID" value="MBA0635731.1"/>
    <property type="molecule type" value="Genomic_DNA"/>
</dbReference>
<dbReference type="AlphaFoldDB" id="A0A7J8TC41"/>
<dbReference type="Proteomes" id="UP000593561">
    <property type="component" value="Unassembled WGS sequence"/>
</dbReference>
<protein>
    <recommendedName>
        <fullName evidence="3">RNase H type-1 domain-containing protein</fullName>
    </recommendedName>
</protein>
<sequence length="103" mass="11315">AVARNAKGRVLLSRSETHSGVLSAFAAEAIACHRALEMGVEIGWEESSCICRASVGSEMGKGPGLRQEIGFLSELWNRRGKGNDYLLGRVKGMDLIGYYLLWW</sequence>
<accession>A0A7J8TC41</accession>
<name>A0A7J8TC41_GOSDV</name>
<reference evidence="1 2" key="1">
    <citation type="journal article" date="2019" name="Genome Biol. Evol.">
        <title>Insights into the evolution of the New World diploid cottons (Gossypium, subgenus Houzingenia) based on genome sequencing.</title>
        <authorList>
            <person name="Grover C.E."/>
            <person name="Arick M.A. 2nd"/>
            <person name="Thrash A."/>
            <person name="Conover J.L."/>
            <person name="Sanders W.S."/>
            <person name="Peterson D.G."/>
            <person name="Frelichowski J.E."/>
            <person name="Scheffler J.A."/>
            <person name="Scheffler B.E."/>
            <person name="Wendel J.F."/>
        </authorList>
    </citation>
    <scope>NUCLEOTIDE SEQUENCE [LARGE SCALE GENOMIC DNA]</scope>
    <source>
        <strain evidence="1">27</strain>
        <tissue evidence="1">Leaf</tissue>
    </source>
</reference>
<organism evidence="1 2">
    <name type="scientific">Gossypium davidsonii</name>
    <name type="common">Davidson's cotton</name>
    <name type="synonym">Gossypium klotzschianum subsp. davidsonii</name>
    <dbReference type="NCBI Taxonomy" id="34287"/>
    <lineage>
        <taxon>Eukaryota</taxon>
        <taxon>Viridiplantae</taxon>
        <taxon>Streptophyta</taxon>
        <taxon>Embryophyta</taxon>
        <taxon>Tracheophyta</taxon>
        <taxon>Spermatophyta</taxon>
        <taxon>Magnoliopsida</taxon>
        <taxon>eudicotyledons</taxon>
        <taxon>Gunneridae</taxon>
        <taxon>Pentapetalae</taxon>
        <taxon>rosids</taxon>
        <taxon>malvids</taxon>
        <taxon>Malvales</taxon>
        <taxon>Malvaceae</taxon>
        <taxon>Malvoideae</taxon>
        <taxon>Gossypium</taxon>
    </lineage>
</organism>
<proteinExistence type="predicted"/>
<gene>
    <name evidence="1" type="ORF">Godav_024565</name>
</gene>